<sequence length="305" mass="34757">MDRIFNINKPTGMTSHDVVYKVRKILKTKKVGHTGTLDPDAQGVLPICVGRATKISDLILNKEKEYICELILGIETDTYDSSGEILKECDVRHIKEEDVKKAIDSQLGDIMQYPPIYSALKVNGKKMCDLARSGRADEIEIKARPVRINFIEILNMDIPKVKIRVSCSKGTYVRSICHDIGAVLGVGASMSYLQRTKSGIFDIERAITLEELEKYRDENRLMEVSYSVEEVLMEFPYLILHENAVKYYSNGGKIEERRFIEGNYKDSLSKRVRVYSNEKEFIGVGILNKEDKDLMVKSEKIFKLG</sequence>
<dbReference type="SUPFAM" id="SSF55120">
    <property type="entry name" value="Pseudouridine synthase"/>
    <property type="match status" value="1"/>
</dbReference>
<gene>
    <name evidence="5" type="primary">truB</name>
    <name evidence="8" type="ORF">SAMN05216454_10189</name>
</gene>
<dbReference type="Gene3D" id="3.30.2350.10">
    <property type="entry name" value="Pseudouridine synthase"/>
    <property type="match status" value="1"/>
</dbReference>
<dbReference type="STRING" id="215200.SAMN05216454_10189"/>
<dbReference type="GO" id="GO:1990481">
    <property type="term" value="P:mRNA pseudouridine synthesis"/>
    <property type="evidence" value="ECO:0007669"/>
    <property type="project" value="TreeGrafter"/>
</dbReference>
<feature type="active site" description="Nucleophile" evidence="5">
    <location>
        <position position="38"/>
    </location>
</feature>
<evidence type="ECO:0000259" key="6">
    <source>
        <dbReference type="Pfam" id="PF01509"/>
    </source>
</evidence>
<dbReference type="EMBL" id="FODF01000001">
    <property type="protein sequence ID" value="SEN17791.1"/>
    <property type="molecule type" value="Genomic_DNA"/>
</dbReference>
<dbReference type="PANTHER" id="PTHR13767">
    <property type="entry name" value="TRNA-PSEUDOURIDINE SYNTHASE"/>
    <property type="match status" value="1"/>
</dbReference>
<dbReference type="GO" id="GO:0160148">
    <property type="term" value="F:tRNA pseudouridine(55) synthase activity"/>
    <property type="evidence" value="ECO:0007669"/>
    <property type="project" value="UniProtKB-EC"/>
</dbReference>
<name>A0A1H8EDZ3_9FIRM</name>
<dbReference type="AlphaFoldDB" id="A0A1H8EDZ3"/>
<dbReference type="Pfam" id="PF16198">
    <property type="entry name" value="TruB_C_2"/>
    <property type="match status" value="1"/>
</dbReference>
<organism evidence="8 9">
    <name type="scientific">Peptostreptococcus russellii</name>
    <dbReference type="NCBI Taxonomy" id="215200"/>
    <lineage>
        <taxon>Bacteria</taxon>
        <taxon>Bacillati</taxon>
        <taxon>Bacillota</taxon>
        <taxon>Clostridia</taxon>
        <taxon>Peptostreptococcales</taxon>
        <taxon>Peptostreptococcaceae</taxon>
        <taxon>Peptostreptococcus</taxon>
    </lineage>
</organism>
<dbReference type="GO" id="GO:0031119">
    <property type="term" value="P:tRNA pseudouridine synthesis"/>
    <property type="evidence" value="ECO:0007669"/>
    <property type="project" value="UniProtKB-UniRule"/>
</dbReference>
<accession>A0A1H8EDZ3</accession>
<dbReference type="HAMAP" id="MF_01080">
    <property type="entry name" value="TruB_bact"/>
    <property type="match status" value="1"/>
</dbReference>
<dbReference type="PANTHER" id="PTHR13767:SF2">
    <property type="entry name" value="PSEUDOURIDYLATE SYNTHASE TRUB1"/>
    <property type="match status" value="1"/>
</dbReference>
<dbReference type="Pfam" id="PF01509">
    <property type="entry name" value="TruB_N"/>
    <property type="match status" value="1"/>
</dbReference>
<reference evidence="8 9" key="1">
    <citation type="submission" date="2016-10" db="EMBL/GenBank/DDBJ databases">
        <authorList>
            <person name="de Groot N.N."/>
        </authorList>
    </citation>
    <scope>NUCLEOTIDE SEQUENCE [LARGE SCALE GENOMIC DNA]</scope>
    <source>
        <strain evidence="8 9">Calf135</strain>
    </source>
</reference>
<dbReference type="RefSeq" id="WP_091973698.1">
    <property type="nucleotide sequence ID" value="NZ_CAUWDX010000056.1"/>
</dbReference>
<feature type="domain" description="tRNA pseudouridylate synthase B C-terminal" evidence="7">
    <location>
        <begin position="174"/>
        <end position="231"/>
    </location>
</feature>
<dbReference type="InterPro" id="IPR002501">
    <property type="entry name" value="PsdUridine_synth_N"/>
</dbReference>
<dbReference type="CDD" id="cd02573">
    <property type="entry name" value="PseudoU_synth_EcTruB"/>
    <property type="match status" value="1"/>
</dbReference>
<protein>
    <recommendedName>
        <fullName evidence="5">tRNA pseudouridine synthase B</fullName>
        <ecNumber evidence="5">5.4.99.25</ecNumber>
    </recommendedName>
    <alternativeName>
        <fullName evidence="5">tRNA pseudouridine(55) synthase</fullName>
        <shortName evidence="5">Psi55 synthase</shortName>
    </alternativeName>
    <alternativeName>
        <fullName evidence="5">tRNA pseudouridylate synthase</fullName>
    </alternativeName>
    <alternativeName>
        <fullName evidence="5">tRNA-uridine isomerase</fullName>
    </alternativeName>
</protein>
<keyword evidence="3 5" id="KW-0819">tRNA processing</keyword>
<evidence type="ECO:0000313" key="9">
    <source>
        <dbReference type="Proteomes" id="UP000199512"/>
    </source>
</evidence>
<keyword evidence="9" id="KW-1185">Reference proteome</keyword>
<evidence type="ECO:0000259" key="7">
    <source>
        <dbReference type="Pfam" id="PF16198"/>
    </source>
</evidence>
<dbReference type="EC" id="5.4.99.25" evidence="5"/>
<evidence type="ECO:0000256" key="3">
    <source>
        <dbReference type="ARBA" id="ARBA00022694"/>
    </source>
</evidence>
<comment type="similarity">
    <text evidence="2 5">Belongs to the pseudouridine synthase TruB family. Type 1 subfamily.</text>
</comment>
<dbReference type="GO" id="GO:0003723">
    <property type="term" value="F:RNA binding"/>
    <property type="evidence" value="ECO:0007669"/>
    <property type="project" value="InterPro"/>
</dbReference>
<evidence type="ECO:0000313" key="8">
    <source>
        <dbReference type="EMBL" id="SEN17791.1"/>
    </source>
</evidence>
<dbReference type="NCBIfam" id="TIGR00431">
    <property type="entry name" value="TruB"/>
    <property type="match status" value="1"/>
</dbReference>
<dbReference type="Proteomes" id="UP000199512">
    <property type="component" value="Unassembled WGS sequence"/>
</dbReference>
<dbReference type="InterPro" id="IPR014780">
    <property type="entry name" value="tRNA_psdUridine_synth_TruB"/>
</dbReference>
<dbReference type="InterPro" id="IPR020103">
    <property type="entry name" value="PsdUridine_synth_cat_dom_sf"/>
</dbReference>
<evidence type="ECO:0000256" key="5">
    <source>
        <dbReference type="HAMAP-Rule" id="MF_01080"/>
    </source>
</evidence>
<feature type="domain" description="Pseudouridine synthase II N-terminal" evidence="6">
    <location>
        <begin position="23"/>
        <end position="173"/>
    </location>
</feature>
<evidence type="ECO:0000256" key="1">
    <source>
        <dbReference type="ARBA" id="ARBA00000385"/>
    </source>
</evidence>
<evidence type="ECO:0000256" key="4">
    <source>
        <dbReference type="ARBA" id="ARBA00023235"/>
    </source>
</evidence>
<dbReference type="InterPro" id="IPR032819">
    <property type="entry name" value="TruB_C"/>
</dbReference>
<dbReference type="OrthoDB" id="9802309at2"/>
<comment type="catalytic activity">
    <reaction evidence="1 5">
        <text>uridine(55) in tRNA = pseudouridine(55) in tRNA</text>
        <dbReference type="Rhea" id="RHEA:42532"/>
        <dbReference type="Rhea" id="RHEA-COMP:10101"/>
        <dbReference type="Rhea" id="RHEA-COMP:10102"/>
        <dbReference type="ChEBI" id="CHEBI:65314"/>
        <dbReference type="ChEBI" id="CHEBI:65315"/>
        <dbReference type="EC" id="5.4.99.25"/>
    </reaction>
</comment>
<evidence type="ECO:0000256" key="2">
    <source>
        <dbReference type="ARBA" id="ARBA00005642"/>
    </source>
</evidence>
<comment type="function">
    <text evidence="5">Responsible for synthesis of pseudouridine from uracil-55 in the psi GC loop of transfer RNAs.</text>
</comment>
<proteinExistence type="inferred from homology"/>
<keyword evidence="4 5" id="KW-0413">Isomerase</keyword>